<dbReference type="EMBL" id="NBSK02000004">
    <property type="protein sequence ID" value="KAJ0212557.1"/>
    <property type="molecule type" value="Genomic_DNA"/>
</dbReference>
<reference evidence="2 3" key="1">
    <citation type="journal article" date="2017" name="Nat. Commun.">
        <title>Genome assembly with in vitro proximity ligation data and whole-genome triplication in lettuce.</title>
        <authorList>
            <person name="Reyes-Chin-Wo S."/>
            <person name="Wang Z."/>
            <person name="Yang X."/>
            <person name="Kozik A."/>
            <person name="Arikit S."/>
            <person name="Song C."/>
            <person name="Xia L."/>
            <person name="Froenicke L."/>
            <person name="Lavelle D.O."/>
            <person name="Truco M.J."/>
            <person name="Xia R."/>
            <person name="Zhu S."/>
            <person name="Xu C."/>
            <person name="Xu H."/>
            <person name="Xu X."/>
            <person name="Cox K."/>
            <person name="Korf I."/>
            <person name="Meyers B.C."/>
            <person name="Michelmore R.W."/>
        </authorList>
    </citation>
    <scope>NUCLEOTIDE SEQUENCE [LARGE SCALE GENOMIC DNA]</scope>
    <source>
        <strain evidence="3">cv. Salinas</strain>
        <tissue evidence="2">Seedlings</tissue>
    </source>
</reference>
<keyword evidence="3" id="KW-1185">Reference proteome</keyword>
<name>A0A9R1VRU3_LACSA</name>
<gene>
    <name evidence="2" type="ORF">LSAT_V11C400198940</name>
</gene>
<dbReference type="Proteomes" id="UP000235145">
    <property type="component" value="Unassembled WGS sequence"/>
</dbReference>
<protein>
    <recommendedName>
        <fullName evidence="4">CCHC-type domain-containing protein</fullName>
    </recommendedName>
</protein>
<sequence>MIREGKVKKNKAKNFKGKPQAGKGKRKKAPQNPPPKKEKFSKDDTCFKCGVVGLWKRNCPKKSRELKTNDMLLHVGNGAWVGV</sequence>
<proteinExistence type="predicted"/>
<evidence type="ECO:0008006" key="4">
    <source>
        <dbReference type="Google" id="ProtNLM"/>
    </source>
</evidence>
<dbReference type="InterPro" id="IPR036875">
    <property type="entry name" value="Znf_CCHC_sf"/>
</dbReference>
<feature type="region of interest" description="Disordered" evidence="1">
    <location>
        <begin position="1"/>
        <end position="42"/>
    </location>
</feature>
<evidence type="ECO:0000256" key="1">
    <source>
        <dbReference type="SAM" id="MobiDB-lite"/>
    </source>
</evidence>
<evidence type="ECO:0000313" key="3">
    <source>
        <dbReference type="Proteomes" id="UP000235145"/>
    </source>
</evidence>
<evidence type="ECO:0000313" key="2">
    <source>
        <dbReference type="EMBL" id="KAJ0212557.1"/>
    </source>
</evidence>
<dbReference type="GO" id="GO:0008270">
    <property type="term" value="F:zinc ion binding"/>
    <property type="evidence" value="ECO:0007669"/>
    <property type="project" value="InterPro"/>
</dbReference>
<dbReference type="Gene3D" id="4.10.60.10">
    <property type="entry name" value="Zinc finger, CCHC-type"/>
    <property type="match status" value="1"/>
</dbReference>
<accession>A0A9R1VRU3</accession>
<dbReference type="SUPFAM" id="SSF57756">
    <property type="entry name" value="Retrovirus zinc finger-like domains"/>
    <property type="match status" value="1"/>
</dbReference>
<dbReference type="AlphaFoldDB" id="A0A9R1VRU3"/>
<organism evidence="2 3">
    <name type="scientific">Lactuca sativa</name>
    <name type="common">Garden lettuce</name>
    <dbReference type="NCBI Taxonomy" id="4236"/>
    <lineage>
        <taxon>Eukaryota</taxon>
        <taxon>Viridiplantae</taxon>
        <taxon>Streptophyta</taxon>
        <taxon>Embryophyta</taxon>
        <taxon>Tracheophyta</taxon>
        <taxon>Spermatophyta</taxon>
        <taxon>Magnoliopsida</taxon>
        <taxon>eudicotyledons</taxon>
        <taxon>Gunneridae</taxon>
        <taxon>Pentapetalae</taxon>
        <taxon>asterids</taxon>
        <taxon>campanulids</taxon>
        <taxon>Asterales</taxon>
        <taxon>Asteraceae</taxon>
        <taxon>Cichorioideae</taxon>
        <taxon>Cichorieae</taxon>
        <taxon>Lactucinae</taxon>
        <taxon>Lactuca</taxon>
    </lineage>
</organism>
<dbReference type="GO" id="GO:0003676">
    <property type="term" value="F:nucleic acid binding"/>
    <property type="evidence" value="ECO:0007669"/>
    <property type="project" value="InterPro"/>
</dbReference>
<comment type="caution">
    <text evidence="2">The sequence shown here is derived from an EMBL/GenBank/DDBJ whole genome shotgun (WGS) entry which is preliminary data.</text>
</comment>